<comment type="caution">
    <text evidence="4">The sequence shown here is derived from an EMBL/GenBank/DDBJ whole genome shotgun (WGS) entry which is preliminary data.</text>
</comment>
<evidence type="ECO:0000313" key="5">
    <source>
        <dbReference type="Proteomes" id="UP000661607"/>
    </source>
</evidence>
<dbReference type="GO" id="GO:0008745">
    <property type="term" value="F:N-acetylmuramoyl-L-alanine amidase activity"/>
    <property type="evidence" value="ECO:0007669"/>
    <property type="project" value="UniProtKB-EC"/>
</dbReference>
<evidence type="ECO:0000313" key="4">
    <source>
        <dbReference type="EMBL" id="MBE1557893.1"/>
    </source>
</evidence>
<name>A0ABR9K801_9ACTN</name>
<dbReference type="PANTHER" id="PTHR30404:SF0">
    <property type="entry name" value="N-ACETYLMURAMOYL-L-ALANINE AMIDASE AMIC"/>
    <property type="match status" value="1"/>
</dbReference>
<evidence type="ECO:0000256" key="1">
    <source>
        <dbReference type="ARBA" id="ARBA00022801"/>
    </source>
</evidence>
<dbReference type="Pfam" id="PF01520">
    <property type="entry name" value="Amidase_3"/>
    <property type="match status" value="1"/>
</dbReference>
<dbReference type="RefSeq" id="WP_192773413.1">
    <property type="nucleotide sequence ID" value="NZ_BAAASY010000026.1"/>
</dbReference>
<feature type="signal peptide" evidence="2">
    <location>
        <begin position="1"/>
        <end position="21"/>
    </location>
</feature>
<dbReference type="EC" id="3.5.1.28" evidence="4"/>
<dbReference type="PROSITE" id="PS51257">
    <property type="entry name" value="PROKAR_LIPOPROTEIN"/>
    <property type="match status" value="1"/>
</dbReference>
<keyword evidence="2" id="KW-0732">Signal</keyword>
<evidence type="ECO:0000259" key="3">
    <source>
        <dbReference type="SMART" id="SM00646"/>
    </source>
</evidence>
<feature type="domain" description="MurNAc-LAA" evidence="3">
    <location>
        <begin position="125"/>
        <end position="249"/>
    </location>
</feature>
<dbReference type="InterPro" id="IPR050695">
    <property type="entry name" value="N-acetylmuramoyl_amidase_3"/>
</dbReference>
<dbReference type="InterPro" id="IPR002508">
    <property type="entry name" value="MurNAc-LAA_cat"/>
</dbReference>
<dbReference type="SUPFAM" id="SSF53187">
    <property type="entry name" value="Zn-dependent exopeptidases"/>
    <property type="match status" value="1"/>
</dbReference>
<proteinExistence type="predicted"/>
<sequence length="254" mass="26654">MRADKAVTLAALVVLSTACGGAPPSIQHQAATTIPPLAGKVVALDPGHNGGNAAHPEVINRQVDIITQRKPCNTTGTQTAAGYTEHAFTWDVARRLAPILEEMGAKVVLTRPDDTGVGPCITERAAIANQSVADAVVSIHADGAAPSGHGFHVILPGLVPGHNDEIVEPSRRLGIAIRDAYRDGTGLPYSTYRGRNGLETRTDLGGLNLSTRPAVFIECGNMNNRGDAAKMSDPDFRERIATSLAKGVGTFLKK</sequence>
<dbReference type="EMBL" id="JADBEF010000001">
    <property type="protein sequence ID" value="MBE1557893.1"/>
    <property type="molecule type" value="Genomic_DNA"/>
</dbReference>
<protein>
    <submittedName>
        <fullName evidence="4">N-acetylmuramoyl-L-alanine amidase</fullName>
        <ecNumber evidence="4">3.5.1.28</ecNumber>
    </submittedName>
</protein>
<dbReference type="PANTHER" id="PTHR30404">
    <property type="entry name" value="N-ACETYLMURAMOYL-L-ALANINE AMIDASE"/>
    <property type="match status" value="1"/>
</dbReference>
<dbReference type="CDD" id="cd02696">
    <property type="entry name" value="MurNAc-LAA"/>
    <property type="match status" value="1"/>
</dbReference>
<evidence type="ECO:0000256" key="2">
    <source>
        <dbReference type="SAM" id="SignalP"/>
    </source>
</evidence>
<dbReference type="Proteomes" id="UP000661607">
    <property type="component" value="Unassembled WGS sequence"/>
</dbReference>
<accession>A0ABR9K801</accession>
<feature type="chain" id="PRO_5047406440" evidence="2">
    <location>
        <begin position="22"/>
        <end position="254"/>
    </location>
</feature>
<gene>
    <name evidence="4" type="ORF">H4W81_000672</name>
</gene>
<organism evidence="4 5">
    <name type="scientific">Nonomuraea africana</name>
    <dbReference type="NCBI Taxonomy" id="46171"/>
    <lineage>
        <taxon>Bacteria</taxon>
        <taxon>Bacillati</taxon>
        <taxon>Actinomycetota</taxon>
        <taxon>Actinomycetes</taxon>
        <taxon>Streptosporangiales</taxon>
        <taxon>Streptosporangiaceae</taxon>
        <taxon>Nonomuraea</taxon>
    </lineage>
</organism>
<keyword evidence="5" id="KW-1185">Reference proteome</keyword>
<dbReference type="Gene3D" id="3.40.630.40">
    <property type="entry name" value="Zn-dependent exopeptidases"/>
    <property type="match status" value="1"/>
</dbReference>
<reference evidence="4 5" key="1">
    <citation type="submission" date="2020-10" db="EMBL/GenBank/DDBJ databases">
        <title>Sequencing the genomes of 1000 actinobacteria strains.</title>
        <authorList>
            <person name="Klenk H.-P."/>
        </authorList>
    </citation>
    <scope>NUCLEOTIDE SEQUENCE [LARGE SCALE GENOMIC DNA]</scope>
    <source>
        <strain evidence="4 5">DSM 43748</strain>
    </source>
</reference>
<dbReference type="SMART" id="SM00646">
    <property type="entry name" value="Ami_3"/>
    <property type="match status" value="1"/>
</dbReference>
<keyword evidence="1 4" id="KW-0378">Hydrolase</keyword>